<evidence type="ECO:0000313" key="4">
    <source>
        <dbReference type="Proteomes" id="UP001501588"/>
    </source>
</evidence>
<evidence type="ECO:0000259" key="2">
    <source>
        <dbReference type="Pfam" id="PF07331"/>
    </source>
</evidence>
<dbReference type="EMBL" id="BAAAFZ010000064">
    <property type="protein sequence ID" value="GAA0597540.1"/>
    <property type="molecule type" value="Genomic_DNA"/>
</dbReference>
<dbReference type="Pfam" id="PF07331">
    <property type="entry name" value="TctB"/>
    <property type="match status" value="1"/>
</dbReference>
<feature type="transmembrane region" description="Helical" evidence="1">
    <location>
        <begin position="138"/>
        <end position="157"/>
    </location>
</feature>
<reference evidence="4" key="1">
    <citation type="journal article" date="2019" name="Int. J. Syst. Evol. Microbiol.">
        <title>The Global Catalogue of Microorganisms (GCM) 10K type strain sequencing project: providing services to taxonomists for standard genome sequencing and annotation.</title>
        <authorList>
            <consortium name="The Broad Institute Genomics Platform"/>
            <consortium name="The Broad Institute Genome Sequencing Center for Infectious Disease"/>
            <person name="Wu L."/>
            <person name="Ma J."/>
        </authorList>
    </citation>
    <scope>NUCLEOTIDE SEQUENCE [LARGE SCALE GENOMIC DNA]</scope>
    <source>
        <strain evidence="4">JCM 9933</strain>
    </source>
</reference>
<keyword evidence="1" id="KW-0472">Membrane</keyword>
<keyword evidence="4" id="KW-1185">Reference proteome</keyword>
<feature type="transmembrane region" description="Helical" evidence="1">
    <location>
        <begin position="20"/>
        <end position="39"/>
    </location>
</feature>
<organism evidence="3 4">
    <name type="scientific">Craurococcus roseus</name>
    <dbReference type="NCBI Taxonomy" id="77585"/>
    <lineage>
        <taxon>Bacteria</taxon>
        <taxon>Pseudomonadati</taxon>
        <taxon>Pseudomonadota</taxon>
        <taxon>Alphaproteobacteria</taxon>
        <taxon>Acetobacterales</taxon>
        <taxon>Acetobacteraceae</taxon>
        <taxon>Craurococcus</taxon>
    </lineage>
</organism>
<name>A0ABP3QYN5_9PROT</name>
<accession>A0ABP3QYN5</accession>
<comment type="caution">
    <text evidence="3">The sequence shown here is derived from an EMBL/GenBank/DDBJ whole genome shotgun (WGS) entry which is preliminary data.</text>
</comment>
<dbReference type="RefSeq" id="WP_343897144.1">
    <property type="nucleotide sequence ID" value="NZ_BAAAFZ010000064.1"/>
</dbReference>
<keyword evidence="1" id="KW-1133">Transmembrane helix</keyword>
<dbReference type="InterPro" id="IPR009936">
    <property type="entry name" value="DUF1468"/>
</dbReference>
<sequence>MSTTGTEAAAGGPERGVRTVAVEAVTSLLLAGVGAAAIWDSNRIGAGWGAEGPQSGYFPFWIGAVLLAASLGNLALAVRAARGAAAGEGLFVTWPQLRLVLSVLLPTAIYVAAIPFIGLYVASAVLVAWFMIRLGGFRWWVAAASGLATALVAFVVFETWFLVALPKGPVETWLGY</sequence>
<feature type="transmembrane region" description="Helical" evidence="1">
    <location>
        <begin position="99"/>
        <end position="132"/>
    </location>
</feature>
<evidence type="ECO:0000313" key="3">
    <source>
        <dbReference type="EMBL" id="GAA0597540.1"/>
    </source>
</evidence>
<protein>
    <submittedName>
        <fullName evidence="3">Tripartite tricarboxylate transporter TctB family protein</fullName>
    </submittedName>
</protein>
<dbReference type="Proteomes" id="UP001501588">
    <property type="component" value="Unassembled WGS sequence"/>
</dbReference>
<keyword evidence="1" id="KW-0812">Transmembrane</keyword>
<gene>
    <name evidence="3" type="ORF">GCM10009416_39720</name>
</gene>
<feature type="transmembrane region" description="Helical" evidence="1">
    <location>
        <begin position="59"/>
        <end position="78"/>
    </location>
</feature>
<feature type="domain" description="DUF1468" evidence="2">
    <location>
        <begin position="26"/>
        <end position="166"/>
    </location>
</feature>
<evidence type="ECO:0000256" key="1">
    <source>
        <dbReference type="SAM" id="Phobius"/>
    </source>
</evidence>
<proteinExistence type="predicted"/>